<accession>A0A6N2Z396</accession>
<dbReference type="EMBL" id="CACRTV010000014">
    <property type="protein sequence ID" value="VYT72526.1"/>
    <property type="molecule type" value="Genomic_DNA"/>
</dbReference>
<dbReference type="InterPro" id="IPR013783">
    <property type="entry name" value="Ig-like_fold"/>
</dbReference>
<feature type="domain" description="Ig-like" evidence="2">
    <location>
        <begin position="1957"/>
        <end position="1981"/>
    </location>
</feature>
<keyword evidence="1" id="KW-0472">Membrane</keyword>
<feature type="domain" description="Ig-like" evidence="3">
    <location>
        <begin position="1600"/>
        <end position="1722"/>
    </location>
</feature>
<dbReference type="Gene3D" id="2.60.40.10">
    <property type="entry name" value="Immunoglobulins"/>
    <property type="match status" value="3"/>
</dbReference>
<feature type="domain" description="Ig-like" evidence="3">
    <location>
        <begin position="1397"/>
        <end position="1519"/>
    </location>
</feature>
<dbReference type="Pfam" id="PF13750">
    <property type="entry name" value="Big_3_3"/>
    <property type="match status" value="2"/>
</dbReference>
<dbReference type="Pfam" id="PF12245">
    <property type="entry name" value="Big_3_2"/>
    <property type="match status" value="2"/>
</dbReference>
<feature type="transmembrane region" description="Helical" evidence="1">
    <location>
        <begin position="2080"/>
        <end position="2101"/>
    </location>
</feature>
<keyword evidence="1" id="KW-1133">Transmembrane helix</keyword>
<reference evidence="4" key="1">
    <citation type="submission" date="2019-11" db="EMBL/GenBank/DDBJ databases">
        <authorList>
            <person name="Feng L."/>
        </authorList>
    </citation>
    <scope>NUCLEOTIDE SEQUENCE</scope>
    <source>
        <strain evidence="4">CParaputrificumLFYP93</strain>
    </source>
</reference>
<dbReference type="InterPro" id="IPR022038">
    <property type="entry name" value="Ig-like_bact"/>
</dbReference>
<name>A0A6N2Z396_9CLOT</name>
<feature type="domain" description="Ig-like" evidence="2">
    <location>
        <begin position="1878"/>
        <end position="1907"/>
    </location>
</feature>
<organism evidence="4">
    <name type="scientific">Clostridium paraputrificum</name>
    <dbReference type="NCBI Taxonomy" id="29363"/>
    <lineage>
        <taxon>Bacteria</taxon>
        <taxon>Bacillati</taxon>
        <taxon>Bacillota</taxon>
        <taxon>Clostridia</taxon>
        <taxon>Eubacteriales</taxon>
        <taxon>Clostridiaceae</taxon>
        <taxon>Clostridium</taxon>
    </lineage>
</organism>
<gene>
    <name evidence="4" type="ORF">CPLFYP93_00448</name>
</gene>
<evidence type="ECO:0000256" key="1">
    <source>
        <dbReference type="SAM" id="Phobius"/>
    </source>
</evidence>
<proteinExistence type="predicted"/>
<dbReference type="RefSeq" id="WP_156558878.1">
    <property type="nucleotide sequence ID" value="NZ_CACRTV010000014.1"/>
</dbReference>
<evidence type="ECO:0000313" key="4">
    <source>
        <dbReference type="EMBL" id="VYT72526.1"/>
    </source>
</evidence>
<sequence length="2108" mass="237456">MIKRNKKLISLIVLTNFSVLNIINTPVIVSAKEIRSYSSYSNITKENDSNAIEYFKQIYKSKNKYTSDEVINIQNNKIGGLKHISLEVSSSDIQSPDGLTNVDSYVYLNDLVNTIKDNNAISKSFYTLTRNQSLTTNDNTQNRNDQSDTGSKLDFYFYPNAGLQNTDINNILLDAKNSLNDRYNVFIPNENFKTQDCNISDLNPSNLPKDIINLLGKGEDNALYNINSLIPGNESIPSLLGIKAYPLISTSKLELNENVECIELQVGDNHYLLDETLLNQDLLMNDLNIDENSTLTLNIFTKDNENSIHTYSTNITTKKSIKENDYKFNINSYSNSIDENGINYSLSVTCPDENKEDNVYSIFNFDNNTSKEVITIGNSNLESSGSADSTLTSMDMYYMDLNGYYYSKTFNNFIDLSNKSYNYQEEITLNFTGLTPSNSYKLLSINDYNLETQLDITNNKVTIESFNKKYLLKNGVNTVTITDGSTTYILSFLYNCNELHYKILGNNPLDNDTFKLNKNSTDIEIQLATNFELPNSNENFIYFGSREYQNCISTTITSSNLLKIKLTNLSDLPEDFQDTLNIKIGDKNIQFNVIRDAVMPNFQLLNPDSAKKVENTYYFDSDKIEFSIEDNKGIDKVFITEKNGEPEELTPNSTINRNSNYEFNNNILTFRNLDPNVIENYTIDIIDIYGNRYTEVLNLFRDTNTPSINLFVNNNSDIKIDDTSSNILYIQSNKVTDGKLDLSFSISEGGNSDLSLIDTTSIRLIYNNESYSFRSEEISYNELTKLYNVSLDLPDPYNVYSTHLFIKASDYAGHECSSERFIVKYYNDYIDDEDINFNLSSTLSQNNKNISSKFDMVNGNSKFYITNKLKNNKLNVNFDPEQLTSINSISDINIEYNLDNDDPSDDIQTTITNSSDKKDFDLKLTEGVNNLKFTINCYNGNVYEGNVEIYYDTTLPSIELIDSCGNNVLGNTNLKNPITMIRLKDSACVEVEDLVVTFNGTTLQYDDFYIDPNNNDYRLYNIENFTEGNYTLSYSIPSSIRNDTNNPFNDKNRDVISDNQLYIYDVTNPTLNSSVLKYNYKDTKVYSSTDFISVGKLGDATTDIVTNDNLSEKYDLYYEIKDLSGNIVALNYINNIEEYEIPLNYVDRNSVIKEKLPNGHYSISVGIKDNSNNSSSNDQTESNPNNYLTRKFIIDNNSPNITFSYDNFPENNNINKDFNTTVNVEDYDLNYVKIKVYKYSSIFDKNPIEIYSRTYDDDSTKEGANFSKRIDSSISELSNLDSGIYKIKVEANDRTNTEIIKNNESQFIIYDKESPIITLNKYEGNYSNCLIFNNNNGIITIGETPNGTTAAPDNHITVSDNLTSSCKIEYTVYKISYDEQNNIIKEESLNGIYNNGVDLSSLNDGRYQIELTVYDNANNSSNCSGNFIIDTNAPTYTINGLSNVENINHSVNLSVDINDFDISEVSVILQSPNTNPIEINSSVVEDIKFTANFGELNINGDYTLTINAKDRAGHTMETVTRNFRIDTEDPSINYKDFTTSYLNCKVYKNNNTTIKVGTSSDSDIEISDNLTDDCVLKYTIYSDNGTMLIPSTIIDNNYINLNTLANGRYRLEITATDNAGNESSAQYGYFIIDNQSPLVNINGLSNNNESKELFNNPFDLSVSISDLDINNAKVTLKTPNGDLIVKETGTITDKIFVADFGNLKTNGDYILTITASDRAGNDPINITRRFRIDTTAPIIHNVQVNGKNINTSSMNYTTSHNSPIFVNFSDNLDEVNVMNLSITATKNGITTSLSNGGSLKEDGEYIISIYATDLAGNRSSLYSFNITVDTVFPTISTTGVNNGYYYNKNITPTWKVDDETASLNVTLNGKPFTSSELSAEGSYTLNISATDLAGNVSTETINFVIDKTAPIISIENIKNLGYYTDPITPIIKWDDTDAIATILLQNINYFGQEINQDGSYVLYVKVVDKAGNISDLSYKFRLNISKPEIFVSGVNDGDTIKGSFTPEFKFKDTVEYNILLNGKEYHGEEITKEGNYSLVITAKDEDGIETVETINFKVESSPEANTSNDKNNDSTSSSPLPLAIGSIFGLILIAALCYYIYKKTKKDE</sequence>
<keyword evidence="1" id="KW-0812">Transmembrane</keyword>
<protein>
    <recommendedName>
        <fullName evidence="2 3">Ig-like domain-containing protein</fullName>
    </recommendedName>
</protein>
<evidence type="ECO:0000259" key="2">
    <source>
        <dbReference type="Pfam" id="PF12245"/>
    </source>
</evidence>
<evidence type="ECO:0000259" key="3">
    <source>
        <dbReference type="Pfam" id="PF13750"/>
    </source>
</evidence>